<dbReference type="Pfam" id="PF00443">
    <property type="entry name" value="UCH"/>
    <property type="match status" value="1"/>
</dbReference>
<dbReference type="InterPro" id="IPR038765">
    <property type="entry name" value="Papain-like_cys_pep_sf"/>
</dbReference>
<accession>A0A8K0MHR5</accession>
<dbReference type="SUPFAM" id="SSF54001">
    <property type="entry name" value="Cysteine proteinases"/>
    <property type="match status" value="1"/>
</dbReference>
<keyword evidence="13" id="KW-0812">Transmembrane</keyword>
<evidence type="ECO:0000256" key="12">
    <source>
        <dbReference type="SAM" id="MobiDB-lite"/>
    </source>
</evidence>
<feature type="region of interest" description="Disordered" evidence="12">
    <location>
        <begin position="729"/>
        <end position="754"/>
    </location>
</feature>
<dbReference type="AlphaFoldDB" id="A0A8K0MHR5"/>
<dbReference type="FunFam" id="6.10.140.2220:FF:000006">
    <property type="entry name" value="Ubiquitin carboxyl-terminal hydrolase 15"/>
    <property type="match status" value="1"/>
</dbReference>
<feature type="domain" description="USP" evidence="14">
    <location>
        <begin position="176"/>
        <end position="482"/>
    </location>
</feature>
<sequence length="767" mass="85793">MHVAGVTLDLNWFLQFIFTVFIIAVGLLHLLKNTASKYFEVDANFEGGGDHTDRTAMPGVLMDDLACVVCGNSGGRRCSRCKAVRYCSTKCQEVHWNSGHKTQCKVAQLPGKENSAQITLRSNFKTPGVGRNTFSELALIPERGTSKLIKQPKEILFPYDEFVKLFNWDKPGFPPCGLLNCGNSCFANVVLQCLTFTRPLVAYLLEKGHRRECIRNEWCFLCEFQNHLERASKSLQPFSPTNIISRLPNIGGNLGYGRQEDAHEFMRFAIDTMQSVCLDEFGGEKAVPASPQETTIIQHIFGGHLQSQVICTTCNNVSNQYENMMDLTVEIHGDAASLEECLDQFTGEEWLHGENMYKCDGCNDYVKASKRLTVKLAPNILTIALKRFQSGRFGKLNKRVTFPETLDLSPYMSEAADGLDIYKLYAVVVHVDMLNASFFGHYICYTKDFRGNWYKIDDYKVTSVELEDVLSQGAYMLLYSRDRARPSCLRAPESLRKEQRMVSVELVEPCLKKQVECFAHGESGGPICSSSTLLSGSCLCPEVYEKESSAEMKSEDVKEHFRDTDMGIPESTSVLKEVSSCKREVRFGRKSEAFRQDGEEHTNSSKAGSSVTNSSEKVSSIAVNVDTVREDITERDMACNQTCQSVLEKEEVSLCCKKDFSVSRSEDNKEESYSIEDSGNMDMVESESTPSVTKDVEIHSNGHIPAADETDTQVEYAFQLDSGTSLLSEASEAEHHKSSKRMLPPHTSDFQDGNGVKRIEIMGNNSL</sequence>
<evidence type="ECO:0000256" key="4">
    <source>
        <dbReference type="ARBA" id="ARBA00022670"/>
    </source>
</evidence>
<evidence type="ECO:0000256" key="2">
    <source>
        <dbReference type="ARBA" id="ARBA00009085"/>
    </source>
</evidence>
<reference evidence="16" key="1">
    <citation type="submission" date="2020-03" db="EMBL/GenBank/DDBJ databases">
        <title>A high-quality chromosome-level genome assembly of a woody plant with both climbing and erect habits, Rhamnella rubrinervis.</title>
        <authorList>
            <person name="Lu Z."/>
            <person name="Yang Y."/>
            <person name="Zhu X."/>
            <person name="Sun Y."/>
        </authorList>
    </citation>
    <scope>NUCLEOTIDE SEQUENCE</scope>
    <source>
        <strain evidence="16">BYM</strain>
        <tissue evidence="16">Leaf</tissue>
    </source>
</reference>
<dbReference type="Gene3D" id="6.10.140.2220">
    <property type="match status" value="1"/>
</dbReference>
<feature type="compositionally biased region" description="Low complexity" evidence="12">
    <location>
        <begin position="609"/>
        <end position="619"/>
    </location>
</feature>
<evidence type="ECO:0000256" key="9">
    <source>
        <dbReference type="ARBA" id="ARBA00022807"/>
    </source>
</evidence>
<keyword evidence="9" id="KW-0788">Thiol protease</keyword>
<dbReference type="PROSITE" id="PS50865">
    <property type="entry name" value="ZF_MYND_2"/>
    <property type="match status" value="1"/>
</dbReference>
<dbReference type="InterPro" id="IPR018200">
    <property type="entry name" value="USP_CS"/>
</dbReference>
<evidence type="ECO:0000256" key="5">
    <source>
        <dbReference type="ARBA" id="ARBA00022723"/>
    </source>
</evidence>
<dbReference type="GO" id="GO:0008270">
    <property type="term" value="F:zinc ion binding"/>
    <property type="evidence" value="ECO:0007669"/>
    <property type="project" value="UniProtKB-KW"/>
</dbReference>
<dbReference type="PROSITE" id="PS00972">
    <property type="entry name" value="USP_1"/>
    <property type="match status" value="1"/>
</dbReference>
<evidence type="ECO:0000259" key="15">
    <source>
        <dbReference type="PROSITE" id="PS50865"/>
    </source>
</evidence>
<dbReference type="InterPro" id="IPR002893">
    <property type="entry name" value="Znf_MYND"/>
</dbReference>
<evidence type="ECO:0000313" key="17">
    <source>
        <dbReference type="Proteomes" id="UP000796880"/>
    </source>
</evidence>
<organism evidence="16 17">
    <name type="scientific">Rhamnella rubrinervis</name>
    <dbReference type="NCBI Taxonomy" id="2594499"/>
    <lineage>
        <taxon>Eukaryota</taxon>
        <taxon>Viridiplantae</taxon>
        <taxon>Streptophyta</taxon>
        <taxon>Embryophyta</taxon>
        <taxon>Tracheophyta</taxon>
        <taxon>Spermatophyta</taxon>
        <taxon>Magnoliopsida</taxon>
        <taxon>eudicotyledons</taxon>
        <taxon>Gunneridae</taxon>
        <taxon>Pentapetalae</taxon>
        <taxon>rosids</taxon>
        <taxon>fabids</taxon>
        <taxon>Rosales</taxon>
        <taxon>Rhamnaceae</taxon>
        <taxon>rhamnoid group</taxon>
        <taxon>Rhamneae</taxon>
        <taxon>Rhamnella</taxon>
    </lineage>
</organism>
<evidence type="ECO:0000256" key="10">
    <source>
        <dbReference type="ARBA" id="ARBA00022833"/>
    </source>
</evidence>
<name>A0A8K0MHR5_9ROSA</name>
<dbReference type="EMBL" id="VOIH02000005">
    <property type="protein sequence ID" value="KAF3446138.1"/>
    <property type="molecule type" value="Genomic_DNA"/>
</dbReference>
<dbReference type="Proteomes" id="UP000796880">
    <property type="component" value="Unassembled WGS sequence"/>
</dbReference>
<dbReference type="GO" id="GO:0004843">
    <property type="term" value="F:cysteine-type deubiquitinase activity"/>
    <property type="evidence" value="ECO:0007669"/>
    <property type="project" value="UniProtKB-EC"/>
</dbReference>
<dbReference type="InterPro" id="IPR001394">
    <property type="entry name" value="Peptidase_C19_UCH"/>
</dbReference>
<feature type="domain" description="MYND-type" evidence="15">
    <location>
        <begin position="67"/>
        <end position="104"/>
    </location>
</feature>
<evidence type="ECO:0000256" key="13">
    <source>
        <dbReference type="SAM" id="Phobius"/>
    </source>
</evidence>
<dbReference type="PROSITE" id="PS01360">
    <property type="entry name" value="ZF_MYND_1"/>
    <property type="match status" value="1"/>
</dbReference>
<keyword evidence="4" id="KW-0645">Protease</keyword>
<dbReference type="InterPro" id="IPR050164">
    <property type="entry name" value="Peptidase_C19"/>
</dbReference>
<evidence type="ECO:0000313" key="16">
    <source>
        <dbReference type="EMBL" id="KAF3446138.1"/>
    </source>
</evidence>
<comment type="catalytic activity">
    <reaction evidence="1">
        <text>Thiol-dependent hydrolysis of ester, thioester, amide, peptide and isopeptide bonds formed by the C-terminal Gly of ubiquitin (a 76-residue protein attached to proteins as an intracellular targeting signal).</text>
        <dbReference type="EC" id="3.4.19.12"/>
    </reaction>
</comment>
<evidence type="ECO:0000256" key="6">
    <source>
        <dbReference type="ARBA" id="ARBA00022771"/>
    </source>
</evidence>
<dbReference type="OrthoDB" id="420187at2759"/>
<dbReference type="GO" id="GO:0005829">
    <property type="term" value="C:cytosol"/>
    <property type="evidence" value="ECO:0007669"/>
    <property type="project" value="TreeGrafter"/>
</dbReference>
<evidence type="ECO:0000256" key="1">
    <source>
        <dbReference type="ARBA" id="ARBA00000707"/>
    </source>
</evidence>
<keyword evidence="7" id="KW-0833">Ubl conjugation pathway</keyword>
<dbReference type="Pfam" id="PF01753">
    <property type="entry name" value="zf-MYND"/>
    <property type="match status" value="1"/>
</dbReference>
<dbReference type="FunFam" id="3.90.70.10:FF:000026">
    <property type="entry name" value="Ubiquitin carboxyl-terminal hydrolase 15"/>
    <property type="match status" value="1"/>
</dbReference>
<keyword evidence="8" id="KW-0378">Hydrolase</keyword>
<keyword evidence="6 11" id="KW-0863">Zinc-finger</keyword>
<evidence type="ECO:0000256" key="8">
    <source>
        <dbReference type="ARBA" id="ARBA00022801"/>
    </source>
</evidence>
<dbReference type="EC" id="3.4.19.12" evidence="3"/>
<feature type="transmembrane region" description="Helical" evidence="13">
    <location>
        <begin position="12"/>
        <end position="31"/>
    </location>
</feature>
<keyword evidence="5" id="KW-0479">Metal-binding</keyword>
<feature type="region of interest" description="Disordered" evidence="12">
    <location>
        <begin position="666"/>
        <end position="686"/>
    </location>
</feature>
<evidence type="ECO:0000256" key="11">
    <source>
        <dbReference type="PROSITE-ProRule" id="PRU00134"/>
    </source>
</evidence>
<evidence type="ECO:0000259" key="14">
    <source>
        <dbReference type="PROSITE" id="PS50235"/>
    </source>
</evidence>
<dbReference type="GO" id="GO:0005634">
    <property type="term" value="C:nucleus"/>
    <property type="evidence" value="ECO:0007669"/>
    <property type="project" value="TreeGrafter"/>
</dbReference>
<feature type="compositionally biased region" description="Basic and acidic residues" evidence="12">
    <location>
        <begin position="592"/>
        <end position="603"/>
    </location>
</feature>
<dbReference type="GO" id="GO:0016579">
    <property type="term" value="P:protein deubiquitination"/>
    <property type="evidence" value="ECO:0007669"/>
    <property type="project" value="InterPro"/>
</dbReference>
<dbReference type="PANTHER" id="PTHR24006:SF677">
    <property type="entry name" value="UBIQUITIN CARBOXYL-TERMINAL HYDROLASE 19"/>
    <property type="match status" value="1"/>
</dbReference>
<proteinExistence type="inferred from homology"/>
<dbReference type="GO" id="GO:0006508">
    <property type="term" value="P:proteolysis"/>
    <property type="evidence" value="ECO:0007669"/>
    <property type="project" value="UniProtKB-KW"/>
</dbReference>
<comment type="caution">
    <text evidence="16">The sequence shown here is derived from an EMBL/GenBank/DDBJ whole genome shotgun (WGS) entry which is preliminary data.</text>
</comment>
<protein>
    <recommendedName>
        <fullName evidence="3">ubiquitinyl hydrolase 1</fullName>
        <ecNumber evidence="3">3.4.19.12</ecNumber>
    </recommendedName>
</protein>
<dbReference type="PROSITE" id="PS50235">
    <property type="entry name" value="USP_3"/>
    <property type="match status" value="1"/>
</dbReference>
<gene>
    <name evidence="16" type="ORF">FNV43_RR11317</name>
</gene>
<evidence type="ECO:0000256" key="3">
    <source>
        <dbReference type="ARBA" id="ARBA00012759"/>
    </source>
</evidence>
<dbReference type="CDD" id="cd02661">
    <property type="entry name" value="Peptidase_C19E"/>
    <property type="match status" value="1"/>
</dbReference>
<feature type="region of interest" description="Disordered" evidence="12">
    <location>
        <begin position="592"/>
        <end position="619"/>
    </location>
</feature>
<dbReference type="SUPFAM" id="SSF144232">
    <property type="entry name" value="HIT/MYND zinc finger-like"/>
    <property type="match status" value="1"/>
</dbReference>
<keyword evidence="13" id="KW-0472">Membrane</keyword>
<comment type="similarity">
    <text evidence="2">Belongs to the peptidase C19 family.</text>
</comment>
<dbReference type="InterPro" id="IPR028889">
    <property type="entry name" value="USP"/>
</dbReference>
<keyword evidence="13" id="KW-1133">Transmembrane helix</keyword>
<keyword evidence="17" id="KW-1185">Reference proteome</keyword>
<evidence type="ECO:0000256" key="7">
    <source>
        <dbReference type="ARBA" id="ARBA00022786"/>
    </source>
</evidence>
<keyword evidence="10" id="KW-0862">Zinc</keyword>
<dbReference type="PANTHER" id="PTHR24006">
    <property type="entry name" value="UBIQUITIN CARBOXYL-TERMINAL HYDROLASE"/>
    <property type="match status" value="1"/>
</dbReference>
<dbReference type="Gene3D" id="3.90.70.10">
    <property type="entry name" value="Cysteine proteinases"/>
    <property type="match status" value="1"/>
</dbReference>